<evidence type="ECO:0000313" key="4">
    <source>
        <dbReference type="EMBL" id="ADU25893.1"/>
    </source>
</evidence>
<dbReference type="EMBL" id="CP002400">
    <property type="protein sequence ID" value="ADU25893.1"/>
    <property type="molecule type" value="Genomic_DNA"/>
</dbReference>
<evidence type="ECO:0000256" key="2">
    <source>
        <dbReference type="SAM" id="Phobius"/>
    </source>
</evidence>
<dbReference type="KEGG" id="eha:Ethha_0307"/>
<dbReference type="HOGENOM" id="CLU_2507716_0_0_9"/>
<dbReference type="InterPro" id="IPR058598">
    <property type="entry name" value="Gly_zipper-like_dom"/>
</dbReference>
<keyword evidence="2" id="KW-0812">Transmembrane</keyword>
<feature type="compositionally biased region" description="Basic and acidic residues" evidence="1">
    <location>
        <begin position="1"/>
        <end position="20"/>
    </location>
</feature>
<keyword evidence="2" id="KW-0472">Membrane</keyword>
<keyword evidence="2" id="KW-1133">Transmembrane helix</keyword>
<proteinExistence type="predicted"/>
<dbReference type="Proteomes" id="UP000001551">
    <property type="component" value="Chromosome"/>
</dbReference>
<evidence type="ECO:0000256" key="1">
    <source>
        <dbReference type="SAM" id="MobiDB-lite"/>
    </source>
</evidence>
<dbReference type="RefSeq" id="WP_013484274.1">
    <property type="nucleotide sequence ID" value="NC_014828.1"/>
</dbReference>
<sequence length="85" mass="8852">MAENENRDEPVAESGEEKHTGTANLSVRMALGIILGAALGIAFNQLALGITLGLAAGILYDRYRTRKDGKPPGQGKNSGDAPKSS</sequence>
<name>E6U7W1_ETHHY</name>
<evidence type="ECO:0000313" key="5">
    <source>
        <dbReference type="Proteomes" id="UP000001551"/>
    </source>
</evidence>
<dbReference type="AlphaFoldDB" id="E6U7W1"/>
<organism evidence="4 5">
    <name type="scientific">Ethanoligenens harbinense (strain DSM 18485 / JCM 12961 / CGMCC 1.5033 / YUAN-3)</name>
    <dbReference type="NCBI Taxonomy" id="663278"/>
    <lineage>
        <taxon>Bacteria</taxon>
        <taxon>Bacillati</taxon>
        <taxon>Bacillota</taxon>
        <taxon>Clostridia</taxon>
        <taxon>Eubacteriales</taxon>
        <taxon>Oscillospiraceae</taxon>
        <taxon>Ethanoligenens</taxon>
    </lineage>
</organism>
<evidence type="ECO:0000259" key="3">
    <source>
        <dbReference type="Pfam" id="PF26273"/>
    </source>
</evidence>
<feature type="domain" description="Glycine zipper-like" evidence="3">
    <location>
        <begin position="29"/>
        <end position="61"/>
    </location>
</feature>
<accession>E6U7W1</accession>
<feature type="transmembrane region" description="Helical" evidence="2">
    <location>
        <begin position="33"/>
        <end position="60"/>
    </location>
</feature>
<keyword evidence="5" id="KW-1185">Reference proteome</keyword>
<gene>
    <name evidence="4" type="ordered locus">Ethha_0307</name>
</gene>
<feature type="region of interest" description="Disordered" evidence="1">
    <location>
        <begin position="63"/>
        <end position="85"/>
    </location>
</feature>
<dbReference type="STRING" id="663278.Ethha_0307"/>
<reference evidence="4 5" key="1">
    <citation type="submission" date="2010-12" db="EMBL/GenBank/DDBJ databases">
        <title>Complete sequence of Ethanoligenens harbinense YUAN-3.</title>
        <authorList>
            <person name="Lucas S."/>
            <person name="Copeland A."/>
            <person name="Lapidus A."/>
            <person name="Cheng J.-F."/>
            <person name="Bruce D."/>
            <person name="Goodwin L."/>
            <person name="Pitluck S."/>
            <person name="Chertkov O."/>
            <person name="Misra M."/>
            <person name="Detter J.C."/>
            <person name="Han C."/>
            <person name="Tapia R."/>
            <person name="Land M."/>
            <person name="Hauser L."/>
            <person name="Jeffries C."/>
            <person name="Kyrpides N."/>
            <person name="Ivanova N."/>
            <person name="Mikhailova N."/>
            <person name="Wang A."/>
            <person name="Mouttaki H."/>
            <person name="He Z."/>
            <person name="Zhou J."/>
            <person name="Hemme C.L."/>
            <person name="Woyke T."/>
        </authorList>
    </citation>
    <scope>NUCLEOTIDE SEQUENCE [LARGE SCALE GENOMIC DNA]</scope>
    <source>
        <strain evidence="5">DSM 18485 / JCM 12961 / CGMCC 1.5033 / YUAN-3</strain>
    </source>
</reference>
<dbReference type="Pfam" id="PF26273">
    <property type="entry name" value="Gly_zipper"/>
    <property type="match status" value="1"/>
</dbReference>
<protein>
    <recommendedName>
        <fullName evidence="3">Glycine zipper-like domain-containing protein</fullName>
    </recommendedName>
</protein>
<feature type="region of interest" description="Disordered" evidence="1">
    <location>
        <begin position="1"/>
        <end position="22"/>
    </location>
</feature>